<keyword evidence="3" id="KW-1185">Reference proteome</keyword>
<dbReference type="InterPro" id="IPR004871">
    <property type="entry name" value="RSE1/DDB1/CPSF1_C"/>
</dbReference>
<evidence type="ECO:0000259" key="1">
    <source>
        <dbReference type="Pfam" id="PF03178"/>
    </source>
</evidence>
<proteinExistence type="predicted"/>
<protein>
    <submittedName>
        <fullName evidence="2">DNA damage-binding protein 1a</fullName>
    </submittedName>
</protein>
<dbReference type="STRING" id="981085.W9RPT3"/>
<reference evidence="3" key="1">
    <citation type="submission" date="2013-01" db="EMBL/GenBank/DDBJ databases">
        <title>Draft Genome Sequence of a Mulberry Tree, Morus notabilis C.K. Schneid.</title>
        <authorList>
            <person name="He N."/>
            <person name="Zhao S."/>
        </authorList>
    </citation>
    <scope>NUCLEOTIDE SEQUENCE</scope>
</reference>
<accession>W9RPT3</accession>
<dbReference type="Pfam" id="PF03178">
    <property type="entry name" value="CPSF_A"/>
    <property type="match status" value="1"/>
</dbReference>
<dbReference type="PANTHER" id="PTHR10644">
    <property type="entry name" value="DNA REPAIR/RNA PROCESSING CPSF FAMILY"/>
    <property type="match status" value="1"/>
</dbReference>
<evidence type="ECO:0000313" key="2">
    <source>
        <dbReference type="EMBL" id="EXB90371.1"/>
    </source>
</evidence>
<feature type="domain" description="RSE1/DDB1/CPSF1 C-terminal" evidence="1">
    <location>
        <begin position="4"/>
        <end position="107"/>
    </location>
</feature>
<dbReference type="GO" id="GO:0005634">
    <property type="term" value="C:nucleus"/>
    <property type="evidence" value="ECO:0007669"/>
    <property type="project" value="InterPro"/>
</dbReference>
<dbReference type="EMBL" id="KE345024">
    <property type="protein sequence ID" value="EXB90371.1"/>
    <property type="molecule type" value="Genomic_DNA"/>
</dbReference>
<dbReference type="Gene3D" id="2.130.10.10">
    <property type="entry name" value="YVTN repeat-like/Quinoprotein amine dehydrogenase"/>
    <property type="match status" value="1"/>
</dbReference>
<organism evidence="2 3">
    <name type="scientific">Morus notabilis</name>
    <dbReference type="NCBI Taxonomy" id="981085"/>
    <lineage>
        <taxon>Eukaryota</taxon>
        <taxon>Viridiplantae</taxon>
        <taxon>Streptophyta</taxon>
        <taxon>Embryophyta</taxon>
        <taxon>Tracheophyta</taxon>
        <taxon>Spermatophyta</taxon>
        <taxon>Magnoliopsida</taxon>
        <taxon>eudicotyledons</taxon>
        <taxon>Gunneridae</taxon>
        <taxon>Pentapetalae</taxon>
        <taxon>rosids</taxon>
        <taxon>fabids</taxon>
        <taxon>Rosales</taxon>
        <taxon>Moraceae</taxon>
        <taxon>Moreae</taxon>
        <taxon>Morus</taxon>
    </lineage>
</organism>
<gene>
    <name evidence="2" type="ORF">L484_004874</name>
</gene>
<dbReference type="eggNOG" id="KOG1897">
    <property type="taxonomic scope" value="Eukaryota"/>
</dbReference>
<sequence>MLSSVEILDDYTFLGAANNSNITSLQNNEGVYTMGKLDVVGKYHLGEFINKFQHGSLVPYSDACRIPTVTFGSAGGVIGIIASLPREQIEFLEKLETSTTAMIDGVGDL</sequence>
<dbReference type="AlphaFoldDB" id="W9RPT3"/>
<dbReference type="GO" id="GO:0003676">
    <property type="term" value="F:nucleic acid binding"/>
    <property type="evidence" value="ECO:0007669"/>
    <property type="project" value="InterPro"/>
</dbReference>
<dbReference type="InterPro" id="IPR015943">
    <property type="entry name" value="WD40/YVTN_repeat-like_dom_sf"/>
</dbReference>
<name>W9RPT3_9ROSA</name>
<dbReference type="InterPro" id="IPR050358">
    <property type="entry name" value="RSE1/DDB1/CFT1"/>
</dbReference>
<evidence type="ECO:0000313" key="3">
    <source>
        <dbReference type="Proteomes" id="UP000030645"/>
    </source>
</evidence>
<dbReference type="Proteomes" id="UP000030645">
    <property type="component" value="Unassembled WGS sequence"/>
</dbReference>